<dbReference type="Gene3D" id="1.10.10.10">
    <property type="entry name" value="Winged helix-like DNA-binding domain superfamily/Winged helix DNA-binding domain"/>
    <property type="match status" value="1"/>
</dbReference>
<dbReference type="PRINTS" id="PR00778">
    <property type="entry name" value="HTHARSR"/>
</dbReference>
<evidence type="ECO:0000313" key="6">
    <source>
        <dbReference type="Proteomes" id="UP000290407"/>
    </source>
</evidence>
<dbReference type="InterPro" id="IPR001845">
    <property type="entry name" value="HTH_ArsR_DNA-bd_dom"/>
</dbReference>
<dbReference type="GO" id="GO:0003677">
    <property type="term" value="F:DNA binding"/>
    <property type="evidence" value="ECO:0007669"/>
    <property type="project" value="UniProtKB-KW"/>
</dbReference>
<dbReference type="SMART" id="SM00418">
    <property type="entry name" value="HTH_ARSR"/>
    <property type="match status" value="1"/>
</dbReference>
<dbReference type="PANTHER" id="PTHR33154">
    <property type="entry name" value="TRANSCRIPTIONAL REGULATOR, ARSR FAMILY"/>
    <property type="match status" value="1"/>
</dbReference>
<dbReference type="InterPro" id="IPR036388">
    <property type="entry name" value="WH-like_DNA-bd_sf"/>
</dbReference>
<dbReference type="SUPFAM" id="SSF46785">
    <property type="entry name" value="Winged helix' DNA-binding domain"/>
    <property type="match status" value="1"/>
</dbReference>
<dbReference type="InterPro" id="IPR051081">
    <property type="entry name" value="HTH_MetalResp_TranReg"/>
</dbReference>
<evidence type="ECO:0000313" key="5">
    <source>
        <dbReference type="EMBL" id="RYC66212.1"/>
    </source>
</evidence>
<keyword evidence="2" id="KW-0238">DNA-binding</keyword>
<keyword evidence="3" id="KW-0804">Transcription</keyword>
<accession>A0A4Q2UDD3</accession>
<evidence type="ECO:0000259" key="4">
    <source>
        <dbReference type="PROSITE" id="PS50987"/>
    </source>
</evidence>
<dbReference type="PROSITE" id="PS50987">
    <property type="entry name" value="HTH_ARSR_2"/>
    <property type="match status" value="1"/>
</dbReference>
<evidence type="ECO:0000256" key="1">
    <source>
        <dbReference type="ARBA" id="ARBA00023015"/>
    </source>
</evidence>
<name>A0A4Q2UDD3_9BACT</name>
<dbReference type="Proteomes" id="UP000290407">
    <property type="component" value="Unassembled WGS sequence"/>
</dbReference>
<dbReference type="NCBIfam" id="NF033788">
    <property type="entry name" value="HTH_metalloreg"/>
    <property type="match status" value="1"/>
</dbReference>
<dbReference type="EMBL" id="SBLB01000022">
    <property type="protein sequence ID" value="RYC66212.1"/>
    <property type="molecule type" value="Genomic_DNA"/>
</dbReference>
<keyword evidence="1" id="KW-0805">Transcription regulation</keyword>
<reference evidence="5 6" key="1">
    <citation type="submission" date="2019-01" db="EMBL/GenBank/DDBJ databases">
        <title>Spirosoma flava sp. nov., a propanil-degrading bacterium isolated from herbicide-contaminated soil.</title>
        <authorList>
            <person name="Zhang L."/>
            <person name="Jiang J.-D."/>
        </authorList>
    </citation>
    <scope>NUCLEOTIDE SEQUENCE [LARGE SCALE GENOMIC DNA]</scope>
    <source>
        <strain evidence="5 6">TY50</strain>
    </source>
</reference>
<sequence length="124" mass="14104">MEENTDCIRVYADKTQIEQCIEKIQQVEPSVTRLAQVMNLAGSEPRLKILYLLEQESGLCVCDLSDILRMTIPAVSQHLRKLKDAQLIQPRKVGQTVFYSLQQEASMILHPVFSQIATSKLEMV</sequence>
<feature type="domain" description="HTH arsR-type" evidence="4">
    <location>
        <begin position="26"/>
        <end position="120"/>
    </location>
</feature>
<dbReference type="PANTHER" id="PTHR33154:SF18">
    <property type="entry name" value="ARSENICAL RESISTANCE OPERON REPRESSOR"/>
    <property type="match status" value="1"/>
</dbReference>
<dbReference type="AlphaFoldDB" id="A0A4Q2UDD3"/>
<gene>
    <name evidence="5" type="ORF">EQG79_30785</name>
</gene>
<dbReference type="InterPro" id="IPR011991">
    <property type="entry name" value="ArsR-like_HTH"/>
</dbReference>
<dbReference type="CDD" id="cd00090">
    <property type="entry name" value="HTH_ARSR"/>
    <property type="match status" value="1"/>
</dbReference>
<dbReference type="InterPro" id="IPR036390">
    <property type="entry name" value="WH_DNA-bd_sf"/>
</dbReference>
<dbReference type="GO" id="GO:0003700">
    <property type="term" value="F:DNA-binding transcription factor activity"/>
    <property type="evidence" value="ECO:0007669"/>
    <property type="project" value="InterPro"/>
</dbReference>
<proteinExistence type="predicted"/>
<comment type="caution">
    <text evidence="5">The sequence shown here is derived from an EMBL/GenBank/DDBJ whole genome shotgun (WGS) entry which is preliminary data.</text>
</comment>
<dbReference type="Pfam" id="PF01022">
    <property type="entry name" value="HTH_5"/>
    <property type="match status" value="1"/>
</dbReference>
<dbReference type="RefSeq" id="WP_129607085.1">
    <property type="nucleotide sequence ID" value="NZ_SBLB01000022.1"/>
</dbReference>
<evidence type="ECO:0000256" key="3">
    <source>
        <dbReference type="ARBA" id="ARBA00023163"/>
    </source>
</evidence>
<keyword evidence="6" id="KW-1185">Reference proteome</keyword>
<protein>
    <submittedName>
        <fullName evidence="5">ArsR family transcriptional regulator</fullName>
    </submittedName>
</protein>
<organism evidence="5 6">
    <name type="scientific">Spirosoma sordidisoli</name>
    <dbReference type="NCBI Taxonomy" id="2502893"/>
    <lineage>
        <taxon>Bacteria</taxon>
        <taxon>Pseudomonadati</taxon>
        <taxon>Bacteroidota</taxon>
        <taxon>Cytophagia</taxon>
        <taxon>Cytophagales</taxon>
        <taxon>Cytophagaceae</taxon>
        <taxon>Spirosoma</taxon>
    </lineage>
</organism>
<evidence type="ECO:0000256" key="2">
    <source>
        <dbReference type="ARBA" id="ARBA00023125"/>
    </source>
</evidence>